<keyword evidence="7" id="KW-1185">Reference proteome</keyword>
<evidence type="ECO:0000259" key="5">
    <source>
        <dbReference type="PROSITE" id="PS50977"/>
    </source>
</evidence>
<dbReference type="SUPFAM" id="SSF48498">
    <property type="entry name" value="Tetracyclin repressor-like, C-terminal domain"/>
    <property type="match status" value="1"/>
</dbReference>
<dbReference type="Gene3D" id="1.10.357.10">
    <property type="entry name" value="Tetracycline Repressor, domain 2"/>
    <property type="match status" value="1"/>
</dbReference>
<evidence type="ECO:0000256" key="1">
    <source>
        <dbReference type="ARBA" id="ARBA00023015"/>
    </source>
</evidence>
<dbReference type="EMBL" id="JAGGMS010000001">
    <property type="protein sequence ID" value="MBP2184561.1"/>
    <property type="molecule type" value="Genomic_DNA"/>
</dbReference>
<keyword evidence="1" id="KW-0805">Transcription regulation</keyword>
<feature type="domain" description="HTH tetR-type" evidence="5">
    <location>
        <begin position="10"/>
        <end position="70"/>
    </location>
</feature>
<dbReference type="Proteomes" id="UP000741013">
    <property type="component" value="Unassembled WGS sequence"/>
</dbReference>
<dbReference type="RefSeq" id="WP_209667563.1">
    <property type="nucleotide sequence ID" value="NZ_JAGGMS010000001.1"/>
</dbReference>
<protein>
    <submittedName>
        <fullName evidence="6">AcrR family transcriptional regulator</fullName>
    </submittedName>
</protein>
<evidence type="ECO:0000256" key="4">
    <source>
        <dbReference type="PROSITE-ProRule" id="PRU00335"/>
    </source>
</evidence>
<keyword evidence="3" id="KW-0804">Transcription</keyword>
<feature type="DNA-binding region" description="H-T-H motif" evidence="4">
    <location>
        <begin position="33"/>
        <end position="52"/>
    </location>
</feature>
<dbReference type="PRINTS" id="PR00455">
    <property type="entry name" value="HTHTETR"/>
</dbReference>
<dbReference type="PROSITE" id="PS50977">
    <property type="entry name" value="HTH_TETR_2"/>
    <property type="match status" value="1"/>
</dbReference>
<dbReference type="InterPro" id="IPR036271">
    <property type="entry name" value="Tet_transcr_reg_TetR-rel_C_sf"/>
</dbReference>
<evidence type="ECO:0000256" key="3">
    <source>
        <dbReference type="ARBA" id="ARBA00023163"/>
    </source>
</evidence>
<dbReference type="PANTHER" id="PTHR30055:SF174">
    <property type="entry name" value="TRANSCRIPTIONAL REGULATORY PROTEIN (PROBABLY TETR-FAMILY)-RELATED"/>
    <property type="match status" value="1"/>
</dbReference>
<dbReference type="Pfam" id="PF00440">
    <property type="entry name" value="TetR_N"/>
    <property type="match status" value="1"/>
</dbReference>
<dbReference type="InterPro" id="IPR023772">
    <property type="entry name" value="DNA-bd_HTH_TetR-type_CS"/>
</dbReference>
<keyword evidence="2 4" id="KW-0238">DNA-binding</keyword>
<comment type="caution">
    <text evidence="6">The sequence shown here is derived from an EMBL/GenBank/DDBJ whole genome shotgun (WGS) entry which is preliminary data.</text>
</comment>
<dbReference type="InterPro" id="IPR050109">
    <property type="entry name" value="HTH-type_TetR-like_transc_reg"/>
</dbReference>
<dbReference type="Pfam" id="PF21943">
    <property type="entry name" value="TetR_C_46"/>
    <property type="match status" value="1"/>
</dbReference>
<dbReference type="PANTHER" id="PTHR30055">
    <property type="entry name" value="HTH-TYPE TRANSCRIPTIONAL REGULATOR RUTR"/>
    <property type="match status" value="1"/>
</dbReference>
<dbReference type="PROSITE" id="PS01081">
    <property type="entry name" value="HTH_TETR_1"/>
    <property type="match status" value="1"/>
</dbReference>
<dbReference type="InterPro" id="IPR001647">
    <property type="entry name" value="HTH_TetR"/>
</dbReference>
<reference evidence="6 7" key="1">
    <citation type="submission" date="2021-03" db="EMBL/GenBank/DDBJ databases">
        <title>Sequencing the genomes of 1000 actinobacteria strains.</title>
        <authorList>
            <person name="Klenk H.-P."/>
        </authorList>
    </citation>
    <scope>NUCLEOTIDE SEQUENCE [LARGE SCALE GENOMIC DNA]</scope>
    <source>
        <strain evidence="6 7">DSM 45510</strain>
    </source>
</reference>
<accession>A0ABS4PYQ3</accession>
<dbReference type="SUPFAM" id="SSF46689">
    <property type="entry name" value="Homeodomain-like"/>
    <property type="match status" value="1"/>
</dbReference>
<proteinExistence type="predicted"/>
<evidence type="ECO:0000256" key="2">
    <source>
        <dbReference type="ARBA" id="ARBA00023125"/>
    </source>
</evidence>
<dbReference type="InterPro" id="IPR054129">
    <property type="entry name" value="DesT_TetR_C"/>
</dbReference>
<organism evidence="6 7">
    <name type="scientific">Amycolatopsis magusensis</name>
    <dbReference type="NCBI Taxonomy" id="882444"/>
    <lineage>
        <taxon>Bacteria</taxon>
        <taxon>Bacillati</taxon>
        <taxon>Actinomycetota</taxon>
        <taxon>Actinomycetes</taxon>
        <taxon>Pseudonocardiales</taxon>
        <taxon>Pseudonocardiaceae</taxon>
        <taxon>Amycolatopsis</taxon>
    </lineage>
</organism>
<gene>
    <name evidence="6" type="ORF">JOM49_006087</name>
</gene>
<evidence type="ECO:0000313" key="7">
    <source>
        <dbReference type="Proteomes" id="UP000741013"/>
    </source>
</evidence>
<name>A0ABS4PYQ3_9PSEU</name>
<dbReference type="InterPro" id="IPR009057">
    <property type="entry name" value="Homeodomain-like_sf"/>
</dbReference>
<sequence length="204" mass="22327">MTRPSRGRHPDPERALLEAGRRLFARRGYEAVSIDEIAAEAGLAKGLLYYYFTGKRALYREIVRAAGDALADRTAPDPALPAGERTAAVLDAVIAWAKEYGESTRLLLAQHTGADPELRAIIQAARDRQAEMMLEGLRQTGAELGKPPLPETPVLRHAVHGWIAFVEAVLTQWLEKPDISEDRLRELLLRAAGGALSAARRTSA</sequence>
<evidence type="ECO:0000313" key="6">
    <source>
        <dbReference type="EMBL" id="MBP2184561.1"/>
    </source>
</evidence>